<reference evidence="2" key="1">
    <citation type="submission" date="2022-11" db="UniProtKB">
        <authorList>
            <consortium name="WormBaseParasite"/>
        </authorList>
    </citation>
    <scope>IDENTIFICATION</scope>
</reference>
<name>A0AC34RLP8_9BILA</name>
<proteinExistence type="predicted"/>
<dbReference type="WBParaSite" id="JU765_v2.g8154.t1">
    <property type="protein sequence ID" value="JU765_v2.g8154.t1"/>
    <property type="gene ID" value="JU765_v2.g8154"/>
</dbReference>
<organism evidence="1 2">
    <name type="scientific">Panagrolaimus sp. JU765</name>
    <dbReference type="NCBI Taxonomy" id="591449"/>
    <lineage>
        <taxon>Eukaryota</taxon>
        <taxon>Metazoa</taxon>
        <taxon>Ecdysozoa</taxon>
        <taxon>Nematoda</taxon>
        <taxon>Chromadorea</taxon>
        <taxon>Rhabditida</taxon>
        <taxon>Tylenchina</taxon>
        <taxon>Panagrolaimomorpha</taxon>
        <taxon>Panagrolaimoidea</taxon>
        <taxon>Panagrolaimidae</taxon>
        <taxon>Panagrolaimus</taxon>
    </lineage>
</organism>
<sequence length="253" mass="29449">MKWWTITLILCSFGAFKEFRPTEPYLYNYQHEDLNITDEDLNGKVYPIWTYTYLGALVPALLLTDVFLYKPVLIFESICYITVWLTLIFGKSVLSQQAGQFVYGFATATEVAYFAYIYVKVDRKNYSKVTACTRAALLAGKCVSYFLSELFVLFHWGSYQTLNFITIGALGVALVLSIFLPNVTWKGVINRRVEFHTSTTNLPAPPETIPSTYFEFVWNQIRDFKRQIVDVYTDWRLLKWSFWWAMATCGEFQ</sequence>
<accession>A0AC34RLP8</accession>
<protein>
    <submittedName>
        <fullName evidence="2">Thiamine transporter 2</fullName>
    </submittedName>
</protein>
<evidence type="ECO:0000313" key="1">
    <source>
        <dbReference type="Proteomes" id="UP000887576"/>
    </source>
</evidence>
<dbReference type="Proteomes" id="UP000887576">
    <property type="component" value="Unplaced"/>
</dbReference>
<evidence type="ECO:0000313" key="2">
    <source>
        <dbReference type="WBParaSite" id="JU765_v2.g8154.t1"/>
    </source>
</evidence>